<dbReference type="Proteomes" id="UP000023152">
    <property type="component" value="Unassembled WGS sequence"/>
</dbReference>
<gene>
    <name evidence="1" type="ORF">RFI_28226</name>
</gene>
<reference evidence="1 2" key="1">
    <citation type="journal article" date="2013" name="Curr. Biol.">
        <title>The Genome of the Foraminiferan Reticulomyxa filosa.</title>
        <authorList>
            <person name="Glockner G."/>
            <person name="Hulsmann N."/>
            <person name="Schleicher M."/>
            <person name="Noegel A.A."/>
            <person name="Eichinger L."/>
            <person name="Gallinger C."/>
            <person name="Pawlowski J."/>
            <person name="Sierra R."/>
            <person name="Euteneuer U."/>
            <person name="Pillet L."/>
            <person name="Moustafa A."/>
            <person name="Platzer M."/>
            <person name="Groth M."/>
            <person name="Szafranski K."/>
            <person name="Schliwa M."/>
        </authorList>
    </citation>
    <scope>NUCLEOTIDE SEQUENCE [LARGE SCALE GENOMIC DNA]</scope>
</reference>
<organism evidence="1 2">
    <name type="scientific">Reticulomyxa filosa</name>
    <dbReference type="NCBI Taxonomy" id="46433"/>
    <lineage>
        <taxon>Eukaryota</taxon>
        <taxon>Sar</taxon>
        <taxon>Rhizaria</taxon>
        <taxon>Retaria</taxon>
        <taxon>Foraminifera</taxon>
        <taxon>Monothalamids</taxon>
        <taxon>Reticulomyxidae</taxon>
        <taxon>Reticulomyxa</taxon>
    </lineage>
</organism>
<evidence type="ECO:0000313" key="1">
    <source>
        <dbReference type="EMBL" id="ETO09163.1"/>
    </source>
</evidence>
<accession>X6M5A4</accession>
<evidence type="ECO:0000313" key="2">
    <source>
        <dbReference type="Proteomes" id="UP000023152"/>
    </source>
</evidence>
<protein>
    <submittedName>
        <fullName evidence="1">Uncharacterized protein</fullName>
    </submittedName>
</protein>
<proteinExistence type="predicted"/>
<sequence length="845" mass="98059">MSIELSCGATMRQYQFIDQQGKQWYQVELDGVASAVRSAMRQYFFYIHASTHLAVQTHIPIQVLDQIGKDYQCFVQAESLYSLRVFPAIDSTLSHTSSYHKTQIQAQIRNSINVSLFFIFPILNKYYFCDKTKQRIEFDSSWTRKAVEGFLMPMLLKIQHKIEWITNGTFWLEKGEGENNNVPTLWTYQKRTNDSLHLPNIRDVLTNFLKNLEKQSFEYPLDQKLASILASKNSTLWKHISEKAANDFNLMAFLLTENNRILCFTDPNAVLSQIIRDVTPDKMTATVSDDTSLALSSSQINLNYPTKPDWKEDCDNFKSFLRDSTVNIISLTIGNDTEATDERRKQLIEYLDSQSSMYYFTTFGNEGSENKDNKDSADNTTKKEKLASDTLVFYEPVARQKVDLLAEVLKLFGVYVFFDDDSETEGINKLNILNNKQTNKQKKVLNMDNPELQHWSQLALMERVVNYLRKTKEVELDFSVVFDKETKKLYILPLVDQDQYESQSKRIRNHNDHRDWIAALYANQTYSLHIDLFRAKQYLLSLLPQMQVIEATPLVCRYLTQGNIHLRDEFSEEDPLLPSTNMQTFLENYYDILLSPSPLSSDSKKYKASVVAIWAEQPFKYTNVINMLSQIKAVSFKTSKLLPSLYSRKEFHQKLLQWNKRYNLLDYFFINSNRRDNSYNYCLLMKTEESIPNAKLIRKEIKALEMEKILLENYAAVVHIPCNKARLQDIAQTYDTQKDRMLVTPDSIHIDPSHEKLCAAVILFLDHIKSHSRIIDLSLFKTPFDTAMMHAKRLAQKHSVQVGAIQSKGIIGLYRYNDIKVVENVANELSKILTTQTPKMRAIAK</sequence>
<comment type="caution">
    <text evidence="1">The sequence shown here is derived from an EMBL/GenBank/DDBJ whole genome shotgun (WGS) entry which is preliminary data.</text>
</comment>
<dbReference type="EMBL" id="ASPP01024296">
    <property type="protein sequence ID" value="ETO09163.1"/>
    <property type="molecule type" value="Genomic_DNA"/>
</dbReference>
<name>X6M5A4_RETFI</name>
<dbReference type="AlphaFoldDB" id="X6M5A4"/>
<keyword evidence="2" id="KW-1185">Reference proteome</keyword>